<dbReference type="Proteomes" id="UP000622552">
    <property type="component" value="Unassembled WGS sequence"/>
</dbReference>
<accession>A0A8J7GDU3</accession>
<dbReference type="SMART" id="SM00421">
    <property type="entry name" value="HTH_LUXR"/>
    <property type="match status" value="1"/>
</dbReference>
<dbReference type="Pfam" id="PF00196">
    <property type="entry name" value="GerE"/>
    <property type="match status" value="1"/>
</dbReference>
<evidence type="ECO:0000313" key="2">
    <source>
        <dbReference type="EMBL" id="MBG6135836.1"/>
    </source>
</evidence>
<keyword evidence="3" id="KW-1185">Reference proteome</keyword>
<comment type="caution">
    <text evidence="2">The sequence shown here is derived from an EMBL/GenBank/DDBJ whole genome shotgun (WGS) entry which is preliminary data.</text>
</comment>
<organism evidence="2 3">
    <name type="scientific">Longispora fulva</name>
    <dbReference type="NCBI Taxonomy" id="619741"/>
    <lineage>
        <taxon>Bacteria</taxon>
        <taxon>Bacillati</taxon>
        <taxon>Actinomycetota</taxon>
        <taxon>Actinomycetes</taxon>
        <taxon>Micromonosporales</taxon>
        <taxon>Micromonosporaceae</taxon>
        <taxon>Longispora</taxon>
    </lineage>
</organism>
<protein>
    <submittedName>
        <fullName evidence="2">DNA-binding CsgD family transcriptional regulator</fullName>
    </submittedName>
</protein>
<dbReference type="PANTHER" id="PTHR34293:SF1">
    <property type="entry name" value="HTH-TYPE TRANSCRIPTIONAL REGULATOR TRMBL2"/>
    <property type="match status" value="1"/>
</dbReference>
<dbReference type="AlphaFoldDB" id="A0A8J7GDU3"/>
<dbReference type="InterPro" id="IPR016032">
    <property type="entry name" value="Sig_transdc_resp-reg_C-effctor"/>
</dbReference>
<proteinExistence type="predicted"/>
<dbReference type="Pfam" id="PF21806">
    <property type="entry name" value="DUF6879"/>
    <property type="match status" value="1"/>
</dbReference>
<dbReference type="SUPFAM" id="SSF46894">
    <property type="entry name" value="C-terminal effector domain of the bipartite response regulators"/>
    <property type="match status" value="1"/>
</dbReference>
<evidence type="ECO:0000313" key="3">
    <source>
        <dbReference type="Proteomes" id="UP000622552"/>
    </source>
</evidence>
<dbReference type="EMBL" id="JADOUF010000001">
    <property type="protein sequence ID" value="MBG6135836.1"/>
    <property type="molecule type" value="Genomic_DNA"/>
</dbReference>
<dbReference type="GO" id="GO:0006355">
    <property type="term" value="P:regulation of DNA-templated transcription"/>
    <property type="evidence" value="ECO:0007669"/>
    <property type="project" value="InterPro"/>
</dbReference>
<keyword evidence="2" id="KW-0238">DNA-binding</keyword>
<dbReference type="InterPro" id="IPR036388">
    <property type="entry name" value="WH-like_DNA-bd_sf"/>
</dbReference>
<dbReference type="RefSeq" id="WP_197002894.1">
    <property type="nucleotide sequence ID" value="NZ_BONS01000002.1"/>
</dbReference>
<dbReference type="PRINTS" id="PR00038">
    <property type="entry name" value="HTHLUXR"/>
</dbReference>
<sequence>MIPVLTRWGLSAQADLVYRTLVSQGPQTASGLAVQLGLGVRAARLACEELAACGAVAGESSSEGGRRWRAHSASGFLDSVRQRHLNAAHARAVEQQRRASLAGYARVRELTGFAGEKTGLTPLHGGAAVRGRIAQLAAGERFEHLAMAPEPIYDPAAVAAAAPLDLDLLARGVRLRTLEHTTAAGGGFGEHTNELARLGARQRVLATVPAKMIIYDRRVALLPMDPANTQLGAVEVDEPVVVDALVAMFEQAWDRAVSYGEHAGTTPLNPREQAIMRLLLEGHTDAAMARTLGLSARTLQYTIRSVMDRLGVNTRFALGHALGRLGHDLSSPLGKES</sequence>
<dbReference type="PROSITE" id="PS50043">
    <property type="entry name" value="HTH_LUXR_2"/>
    <property type="match status" value="1"/>
</dbReference>
<reference evidence="2" key="1">
    <citation type="submission" date="2020-11" db="EMBL/GenBank/DDBJ databases">
        <title>Sequencing the genomes of 1000 actinobacteria strains.</title>
        <authorList>
            <person name="Klenk H.-P."/>
        </authorList>
    </citation>
    <scope>NUCLEOTIDE SEQUENCE</scope>
    <source>
        <strain evidence="2">DSM 45356</strain>
    </source>
</reference>
<feature type="domain" description="HTH luxR-type" evidence="1">
    <location>
        <begin position="261"/>
        <end position="326"/>
    </location>
</feature>
<dbReference type="InterPro" id="IPR049244">
    <property type="entry name" value="DUF6879"/>
</dbReference>
<dbReference type="Gene3D" id="1.10.10.10">
    <property type="entry name" value="Winged helix-like DNA-binding domain superfamily/Winged helix DNA-binding domain"/>
    <property type="match status" value="1"/>
</dbReference>
<name>A0A8J7GDU3_9ACTN</name>
<dbReference type="InterPro" id="IPR051797">
    <property type="entry name" value="TrmB-like"/>
</dbReference>
<evidence type="ECO:0000259" key="1">
    <source>
        <dbReference type="PROSITE" id="PS50043"/>
    </source>
</evidence>
<dbReference type="InterPro" id="IPR000792">
    <property type="entry name" value="Tscrpt_reg_LuxR_C"/>
</dbReference>
<dbReference type="GO" id="GO:0003677">
    <property type="term" value="F:DNA binding"/>
    <property type="evidence" value="ECO:0007669"/>
    <property type="project" value="UniProtKB-KW"/>
</dbReference>
<dbReference type="PANTHER" id="PTHR34293">
    <property type="entry name" value="HTH-TYPE TRANSCRIPTIONAL REGULATOR TRMBL2"/>
    <property type="match status" value="1"/>
</dbReference>
<gene>
    <name evidence="2" type="ORF">IW245_002030</name>
</gene>